<proteinExistence type="predicted"/>
<evidence type="ECO:0000313" key="2">
    <source>
        <dbReference type="Proteomes" id="UP001553161"/>
    </source>
</evidence>
<gene>
    <name evidence="1" type="ORF">AB0T83_18620</name>
</gene>
<evidence type="ECO:0000313" key="1">
    <source>
        <dbReference type="EMBL" id="MEV8468777.1"/>
    </source>
</evidence>
<sequence length="98" mass="10646">MYTLKYQPGVEISPLLFTASNGLDFSSPDGCLIHNVLDLGTKGFRIVSVNSSGHRARFVEKDRTSISLPKRGFGTVNVDGRIQTVRPGEAIVLGPSER</sequence>
<dbReference type="RefSeq" id="WP_366194737.1">
    <property type="nucleotide sequence ID" value="NZ_JBFBVU010000040.1"/>
</dbReference>
<name>A0ABV3LB45_9RHOB</name>
<accession>A0ABV3LB45</accession>
<reference evidence="1 2" key="1">
    <citation type="submission" date="2024-07" db="EMBL/GenBank/DDBJ databases">
        <authorList>
            <person name="Kang M."/>
        </authorList>
    </citation>
    <scope>NUCLEOTIDE SEQUENCE [LARGE SCALE GENOMIC DNA]</scope>
    <source>
        <strain evidence="1 2">DFM31</strain>
    </source>
</reference>
<dbReference type="EMBL" id="JBFBVU010000040">
    <property type="protein sequence ID" value="MEV8468777.1"/>
    <property type="molecule type" value="Genomic_DNA"/>
</dbReference>
<organism evidence="1 2">
    <name type="scientific">Meridianimarinicoccus marinus</name>
    <dbReference type="NCBI Taxonomy" id="3231483"/>
    <lineage>
        <taxon>Bacteria</taxon>
        <taxon>Pseudomonadati</taxon>
        <taxon>Pseudomonadota</taxon>
        <taxon>Alphaproteobacteria</taxon>
        <taxon>Rhodobacterales</taxon>
        <taxon>Paracoccaceae</taxon>
        <taxon>Meridianimarinicoccus</taxon>
    </lineage>
</organism>
<keyword evidence="2" id="KW-1185">Reference proteome</keyword>
<dbReference type="Proteomes" id="UP001553161">
    <property type="component" value="Unassembled WGS sequence"/>
</dbReference>
<comment type="caution">
    <text evidence="1">The sequence shown here is derived from an EMBL/GenBank/DDBJ whole genome shotgun (WGS) entry which is preliminary data.</text>
</comment>
<protein>
    <submittedName>
        <fullName evidence="1">Uncharacterized protein</fullName>
    </submittedName>
</protein>